<accession>A0A8S1NI71</accession>
<proteinExistence type="predicted"/>
<sequence length="254" mass="30261">MINQHPLYLEQQQWLAQFQKGKQEPEVQQDLLHELLAMGFDDQKRILKQIKKHKSDKAKIVETLLQKQIKKKKSDEIDIVQIVKDTQILYVDCNNVKYANRNWNEFHGKQKEQIVKMLEIIVRWLQNDNSQLYEVHLIWDVYKIKNIQKLQNEINQLDQFKNLINLSQEGKKISFQIEFNNKKILFTIQSSHPIIADDLIVNLCSQNVQKSKETTVVTSDRGLRDRLKEYGIQTFIGCGKWWKLQFNDNQQQLE</sequence>
<reference evidence="2" key="1">
    <citation type="submission" date="2021-01" db="EMBL/GenBank/DDBJ databases">
        <authorList>
            <consortium name="Genoscope - CEA"/>
            <person name="William W."/>
        </authorList>
    </citation>
    <scope>NUCLEOTIDE SEQUENCE</scope>
</reference>
<gene>
    <name evidence="2" type="ORF">PPRIM_AZ9-3.1.T0890073</name>
</gene>
<dbReference type="PROSITE" id="PS50030">
    <property type="entry name" value="UBA"/>
    <property type="match status" value="1"/>
</dbReference>
<evidence type="ECO:0000313" key="2">
    <source>
        <dbReference type="EMBL" id="CAD8091812.1"/>
    </source>
</evidence>
<comment type="caution">
    <text evidence="2">The sequence shown here is derived from an EMBL/GenBank/DDBJ whole genome shotgun (WGS) entry which is preliminary data.</text>
</comment>
<keyword evidence="3" id="KW-1185">Reference proteome</keyword>
<protein>
    <recommendedName>
        <fullName evidence="1">UBA domain-containing protein</fullName>
    </recommendedName>
</protein>
<organism evidence="2 3">
    <name type="scientific">Paramecium primaurelia</name>
    <dbReference type="NCBI Taxonomy" id="5886"/>
    <lineage>
        <taxon>Eukaryota</taxon>
        <taxon>Sar</taxon>
        <taxon>Alveolata</taxon>
        <taxon>Ciliophora</taxon>
        <taxon>Intramacronucleata</taxon>
        <taxon>Oligohymenophorea</taxon>
        <taxon>Peniculida</taxon>
        <taxon>Parameciidae</taxon>
        <taxon>Paramecium</taxon>
    </lineage>
</organism>
<dbReference type="InterPro" id="IPR015940">
    <property type="entry name" value="UBA"/>
</dbReference>
<dbReference type="AlphaFoldDB" id="A0A8S1NI71"/>
<evidence type="ECO:0000313" key="3">
    <source>
        <dbReference type="Proteomes" id="UP000688137"/>
    </source>
</evidence>
<name>A0A8S1NI71_PARPR</name>
<dbReference type="EMBL" id="CAJJDM010000092">
    <property type="protein sequence ID" value="CAD8091812.1"/>
    <property type="molecule type" value="Genomic_DNA"/>
</dbReference>
<evidence type="ECO:0000259" key="1">
    <source>
        <dbReference type="PROSITE" id="PS50030"/>
    </source>
</evidence>
<dbReference type="Proteomes" id="UP000688137">
    <property type="component" value="Unassembled WGS sequence"/>
</dbReference>
<dbReference type="OMA" id="KYANRNW"/>
<feature type="domain" description="UBA" evidence="1">
    <location>
        <begin position="26"/>
        <end position="67"/>
    </location>
</feature>